<dbReference type="EMBL" id="JBHRYQ010000001">
    <property type="protein sequence ID" value="MFC3812807.1"/>
    <property type="molecule type" value="Genomic_DNA"/>
</dbReference>
<gene>
    <name evidence="1" type="ORF">ACFOOI_19240</name>
</gene>
<accession>A0ABV7Z105</accession>
<sequence>MEDQDGAVWFGTDLGVTKFDGESFINYGNADGLEDCGVWNIMIDKSGEVWVGTISSVFKFDGKRFTKFALPETTVGANESRFSTNLAWKIFEDSKGVFWFGMDGAGLYRFDGKNIKIYTTKDGLCGNNVNDILEAKDGSLWFATRDGGISKYDGKSFTNYNESNGLTSNFVYTMMQDKTGDIWFSTLGRGVDRYDGKSFTNYQEKEGVTRNHIQSIFEDNMGRLWFGFSGGLFRFEGNKFINITKSGPWQWCAPKVSSN</sequence>
<dbReference type="InterPro" id="IPR011110">
    <property type="entry name" value="Reg_prop"/>
</dbReference>
<dbReference type="Gene3D" id="2.130.10.10">
    <property type="entry name" value="YVTN repeat-like/Quinoprotein amine dehydrogenase"/>
    <property type="match status" value="2"/>
</dbReference>
<dbReference type="Pfam" id="PF07494">
    <property type="entry name" value="Reg_prop"/>
    <property type="match status" value="4"/>
</dbReference>
<dbReference type="RefSeq" id="WP_379839712.1">
    <property type="nucleotide sequence ID" value="NZ_JBHRYQ010000001.1"/>
</dbReference>
<keyword evidence="2" id="KW-1185">Reference proteome</keyword>
<dbReference type="SUPFAM" id="SSF63829">
    <property type="entry name" value="Calcium-dependent phosphotriesterase"/>
    <property type="match status" value="1"/>
</dbReference>
<evidence type="ECO:0000313" key="1">
    <source>
        <dbReference type="EMBL" id="MFC3812807.1"/>
    </source>
</evidence>
<protein>
    <submittedName>
        <fullName evidence="1">Two-component regulator propeller domain-containing protein</fullName>
    </submittedName>
</protein>
<dbReference type="InterPro" id="IPR015943">
    <property type="entry name" value="WD40/YVTN_repeat-like_dom_sf"/>
</dbReference>
<organism evidence="1 2">
    <name type="scientific">Lacihabitans lacunae</name>
    <dbReference type="NCBI Taxonomy" id="1028214"/>
    <lineage>
        <taxon>Bacteria</taxon>
        <taxon>Pseudomonadati</taxon>
        <taxon>Bacteroidota</taxon>
        <taxon>Cytophagia</taxon>
        <taxon>Cytophagales</taxon>
        <taxon>Leadbetterellaceae</taxon>
        <taxon>Lacihabitans</taxon>
    </lineage>
</organism>
<dbReference type="Proteomes" id="UP001595616">
    <property type="component" value="Unassembled WGS sequence"/>
</dbReference>
<evidence type="ECO:0000313" key="2">
    <source>
        <dbReference type="Proteomes" id="UP001595616"/>
    </source>
</evidence>
<comment type="caution">
    <text evidence="1">The sequence shown here is derived from an EMBL/GenBank/DDBJ whole genome shotgun (WGS) entry which is preliminary data.</text>
</comment>
<proteinExistence type="predicted"/>
<reference evidence="2" key="1">
    <citation type="journal article" date="2019" name="Int. J. Syst. Evol. Microbiol.">
        <title>The Global Catalogue of Microorganisms (GCM) 10K type strain sequencing project: providing services to taxonomists for standard genome sequencing and annotation.</title>
        <authorList>
            <consortium name="The Broad Institute Genomics Platform"/>
            <consortium name="The Broad Institute Genome Sequencing Center for Infectious Disease"/>
            <person name="Wu L."/>
            <person name="Ma J."/>
        </authorList>
    </citation>
    <scope>NUCLEOTIDE SEQUENCE [LARGE SCALE GENOMIC DNA]</scope>
    <source>
        <strain evidence="2">CECT 7956</strain>
    </source>
</reference>
<name>A0ABV7Z105_9BACT</name>